<dbReference type="InterPro" id="IPR035992">
    <property type="entry name" value="Ricin_B-like_lectins"/>
</dbReference>
<feature type="domain" description="Ricin B lectin" evidence="2">
    <location>
        <begin position="39"/>
        <end position="156"/>
    </location>
</feature>
<accession>A0A7G3UHJ5</accession>
<feature type="chain" id="PRO_5028952526" evidence="1">
    <location>
        <begin position="31"/>
        <end position="157"/>
    </location>
</feature>
<dbReference type="Proteomes" id="UP000005940">
    <property type="component" value="Chromosome"/>
</dbReference>
<keyword evidence="4" id="KW-1185">Reference proteome</keyword>
<feature type="signal peptide" evidence="1">
    <location>
        <begin position="1"/>
        <end position="30"/>
    </location>
</feature>
<proteinExistence type="predicted"/>
<dbReference type="Pfam" id="PF00652">
    <property type="entry name" value="Ricin_B_lectin"/>
    <property type="match status" value="1"/>
</dbReference>
<evidence type="ECO:0000313" key="4">
    <source>
        <dbReference type="Proteomes" id="UP000005940"/>
    </source>
</evidence>
<dbReference type="EMBL" id="CP029159">
    <property type="protein sequence ID" value="QKM68590.1"/>
    <property type="molecule type" value="Genomic_DNA"/>
</dbReference>
<dbReference type="InterPro" id="IPR000772">
    <property type="entry name" value="Ricin_B_lectin"/>
</dbReference>
<protein>
    <submittedName>
        <fullName evidence="3">Xylanase</fullName>
    </submittedName>
</protein>
<dbReference type="GO" id="GO:0016798">
    <property type="term" value="F:hydrolase activity, acting on glycosyl bonds"/>
    <property type="evidence" value="ECO:0007669"/>
    <property type="project" value="UniProtKB-KW"/>
</dbReference>
<dbReference type="Gene3D" id="2.80.10.50">
    <property type="match status" value="1"/>
</dbReference>
<evidence type="ECO:0000313" key="3">
    <source>
        <dbReference type="EMBL" id="QKM68590.1"/>
    </source>
</evidence>
<keyword evidence="3" id="KW-0378">Hydrolase</keyword>
<evidence type="ECO:0000259" key="2">
    <source>
        <dbReference type="Pfam" id="PF00652"/>
    </source>
</evidence>
<dbReference type="SUPFAM" id="SSF50370">
    <property type="entry name" value="Ricin B-like lectins"/>
    <property type="match status" value="1"/>
</dbReference>
<organism evidence="3 4">
    <name type="scientific">Streptomyces tsukubensis (strain DSM 42081 / NBRC 108919 / NRRL 18488 / 9993)</name>
    <dbReference type="NCBI Taxonomy" id="1114943"/>
    <lineage>
        <taxon>Bacteria</taxon>
        <taxon>Bacillati</taxon>
        <taxon>Actinomycetota</taxon>
        <taxon>Actinomycetes</taxon>
        <taxon>Kitasatosporales</taxon>
        <taxon>Streptomycetaceae</taxon>
        <taxon>Streptomyces</taxon>
    </lineage>
</organism>
<keyword evidence="3" id="KW-0119">Carbohydrate metabolism</keyword>
<reference evidence="3 4" key="1">
    <citation type="journal article" date="2012" name="J. Bacteriol.">
        <title>Draft genome of Streptomyces tsukubaensis NRRL 18488, the producer of the clinically important immunosuppressant tacrolimus (FK506).</title>
        <authorList>
            <person name="Barreiro C."/>
            <person name="Prieto C."/>
            <person name="Sola-Landa A."/>
            <person name="Solera E."/>
            <person name="Martinez-Castro M."/>
            <person name="Perez-Redondo R."/>
            <person name="Garcia-Estrada C."/>
            <person name="Aparicio J.F."/>
            <person name="Fernandez-Martinez L.T."/>
            <person name="Santos-Aberturas J."/>
            <person name="Salehi-Najafabadi Z."/>
            <person name="Rodriguez-Garcia A."/>
            <person name="Tauch A."/>
            <person name="Martin J.F."/>
        </authorList>
    </citation>
    <scope>NUCLEOTIDE SEQUENCE [LARGE SCALE GENOMIC DNA]</scope>
    <source>
        <strain evidence="4">DSM 42081 / NBRC 108919 / NRRL 18488 / 9993</strain>
    </source>
</reference>
<dbReference type="GO" id="GO:0045493">
    <property type="term" value="P:xylan catabolic process"/>
    <property type="evidence" value="ECO:0007669"/>
    <property type="project" value="UniProtKB-KW"/>
</dbReference>
<dbReference type="PROSITE" id="PS50231">
    <property type="entry name" value="RICIN_B_LECTIN"/>
    <property type="match status" value="1"/>
</dbReference>
<evidence type="ECO:0000256" key="1">
    <source>
        <dbReference type="SAM" id="SignalP"/>
    </source>
</evidence>
<keyword evidence="3" id="KW-0326">Glycosidase</keyword>
<keyword evidence="3" id="KW-0858">Xylan degradation</keyword>
<keyword evidence="3" id="KW-0624">Polysaccharide degradation</keyword>
<dbReference type="AlphaFoldDB" id="A0A7G3UHJ5"/>
<sequence>MFTQNRLAAAVASLTLAGAGVLASASQAQAATLASTTRLIQNVQTGFCLDSNSSGRAYTNVCDISNQYQTWTVAYTPNFSSYTVRNVATGLCLDSNTSGRAYTLSCNGGSYQMWEISIDAQNMRTFKNVATGLMLDSNTAKRVYTHTVNNGLYQKWR</sequence>
<gene>
    <name evidence="3" type="ORF">STSU_016810</name>
</gene>
<keyword evidence="1" id="KW-0732">Signal</keyword>
<name>A0A7G3UHJ5_STRT9</name>
<dbReference type="CDD" id="cd23415">
    <property type="entry name" value="beta-trefoil_Ricin_AH"/>
    <property type="match status" value="1"/>
</dbReference>